<evidence type="ECO:0000313" key="2">
    <source>
        <dbReference type="Proteomes" id="UP000283587"/>
    </source>
</evidence>
<sequence length="85" mass="9227">MVVRPPPFGDDILAPAGLAAFDIARPEVQIVGQGRLTKQPQLLAHGHGAKGGGLIRQGGGICKFEWHRHLAGQAPEPWRLREYRG</sequence>
<dbReference type="EMBL" id="QZEW01000008">
    <property type="protein sequence ID" value="RJL20750.1"/>
    <property type="molecule type" value="Genomic_DNA"/>
</dbReference>
<evidence type="ECO:0000313" key="1">
    <source>
        <dbReference type="EMBL" id="RJL20750.1"/>
    </source>
</evidence>
<dbReference type="Proteomes" id="UP000283587">
    <property type="component" value="Unassembled WGS sequence"/>
</dbReference>
<gene>
    <name evidence="1" type="ORF">D3P05_02605</name>
</gene>
<comment type="caution">
    <text evidence="1">The sequence shown here is derived from an EMBL/GenBank/DDBJ whole genome shotgun (WGS) entry which is preliminary data.</text>
</comment>
<protein>
    <submittedName>
        <fullName evidence="1">Uncharacterized protein</fullName>
    </submittedName>
</protein>
<organism evidence="1 2">
    <name type="scientific">Paracoccus siganidrum</name>
    <dbReference type="NCBI Taxonomy" id="1276757"/>
    <lineage>
        <taxon>Bacteria</taxon>
        <taxon>Pseudomonadati</taxon>
        <taxon>Pseudomonadota</taxon>
        <taxon>Alphaproteobacteria</taxon>
        <taxon>Rhodobacterales</taxon>
        <taxon>Paracoccaceae</taxon>
        <taxon>Paracoccus</taxon>
    </lineage>
</organism>
<keyword evidence="2" id="KW-1185">Reference proteome</keyword>
<name>A0A419ABD1_9RHOB</name>
<accession>A0A419ABD1</accession>
<proteinExistence type="predicted"/>
<dbReference type="AlphaFoldDB" id="A0A419ABD1"/>
<reference evidence="2" key="1">
    <citation type="submission" date="2018-09" db="EMBL/GenBank/DDBJ databases">
        <title>Paracoccus onubensis nov. sp. a moderate halophilic bacterium isolated from Gruta de las Maravillas (Aracena, Spain).</title>
        <authorList>
            <person name="Jurado V."/>
            <person name="Gutierrez-Patricio S."/>
            <person name="Gonzalez-Pimentel J.L."/>
            <person name="Miller A.Z."/>
            <person name="Laiz L."/>
            <person name="Saiz-Jimenez C."/>
        </authorList>
    </citation>
    <scope>NUCLEOTIDE SEQUENCE [LARGE SCALE GENOMIC DNA]</scope>
    <source>
        <strain evidence="2">DSM 26381</strain>
    </source>
</reference>